<accession>A0A2V1K5Y0</accession>
<dbReference type="GO" id="GO:0016846">
    <property type="term" value="F:carbon-sulfur lyase activity"/>
    <property type="evidence" value="ECO:0007669"/>
    <property type="project" value="TreeGrafter"/>
</dbReference>
<name>A0A2V1K5Y0_9ACTO</name>
<reference evidence="7" key="1">
    <citation type="submission" date="2018-05" db="EMBL/GenBank/DDBJ databases">
        <authorList>
            <person name="Li Y."/>
        </authorList>
    </citation>
    <scope>NUCLEOTIDE SEQUENCE [LARGE SCALE GENOMIC DNA]</scope>
    <source>
        <strain evidence="7">sk1b4</strain>
    </source>
</reference>
<dbReference type="InterPro" id="IPR015424">
    <property type="entry name" value="PyrdxlP-dep_Trfase"/>
</dbReference>
<evidence type="ECO:0000256" key="2">
    <source>
        <dbReference type="ARBA" id="ARBA00009077"/>
    </source>
</evidence>
<dbReference type="InterPro" id="IPR000277">
    <property type="entry name" value="Cys/Met-Metab_PyrdxlP-dep_enz"/>
</dbReference>
<feature type="modified residue" description="N6-(pyridoxal phosphate)lysine" evidence="4">
    <location>
        <position position="199"/>
    </location>
</feature>
<evidence type="ECO:0000256" key="1">
    <source>
        <dbReference type="ARBA" id="ARBA00001933"/>
    </source>
</evidence>
<keyword evidence="7" id="KW-1185">Reference proteome</keyword>
<dbReference type="PANTHER" id="PTHR11808">
    <property type="entry name" value="TRANS-SULFURATION ENZYME FAMILY MEMBER"/>
    <property type="match status" value="1"/>
</dbReference>
<evidence type="ECO:0000256" key="5">
    <source>
        <dbReference type="RuleBase" id="RU362118"/>
    </source>
</evidence>
<comment type="caution">
    <text evidence="6">The sequence shown here is derived from an EMBL/GenBank/DDBJ whole genome shotgun (WGS) entry which is preliminary data.</text>
</comment>
<protein>
    <submittedName>
        <fullName evidence="6">Cystathionine gamma-synthase</fullName>
    </submittedName>
</protein>
<evidence type="ECO:0000313" key="6">
    <source>
        <dbReference type="EMBL" id="PWF26725.1"/>
    </source>
</evidence>
<proteinExistence type="inferred from homology"/>
<sequence>MYEHRDTRCIHGDLERPAFEATRAVSFPIYQTATFGHIGFGKSSGFDYTRETNPTRGKLEETMSSLEGAVDTCAFSSGMAAVSACFELLSPGQHIVCSEDLYGGVIRLFDKVSIKNGLSVDYVDTGSRDAIEAAITQDTAALYIETPSNPMMNVADLRACHEIAEEHGLLLIVDNTFLSPYLQNPIELGADLVIHSGSKFIAGHNDTISGFVSSGTPELAERIRLIHKTTGAALSPFDSWHVLRGIKTLGIRMERQESNAQELARWLSTQPGVAQVFYVGLEDHPGYAVNASQARGAGAMISFRTDTVEIAHRVLERVKLITFAESLGGTESLITYPMVQTHPDVPEAVREHLGITDTLLRLSVGLENVDDLKSDLSQALSS</sequence>
<dbReference type="InterPro" id="IPR015421">
    <property type="entry name" value="PyrdxlP-dep_Trfase_major"/>
</dbReference>
<dbReference type="GO" id="GO:0019346">
    <property type="term" value="P:transsulfuration"/>
    <property type="evidence" value="ECO:0007669"/>
    <property type="project" value="InterPro"/>
</dbReference>
<dbReference type="GO" id="GO:0005737">
    <property type="term" value="C:cytoplasm"/>
    <property type="evidence" value="ECO:0007669"/>
    <property type="project" value="TreeGrafter"/>
</dbReference>
<organism evidence="6 7">
    <name type="scientific">Ancrocorticia populi</name>
    <dbReference type="NCBI Taxonomy" id="2175228"/>
    <lineage>
        <taxon>Bacteria</taxon>
        <taxon>Bacillati</taxon>
        <taxon>Actinomycetota</taxon>
        <taxon>Actinomycetes</taxon>
        <taxon>Actinomycetales</taxon>
        <taxon>Actinomycetaceae</taxon>
        <taxon>Ancrocorticia</taxon>
    </lineage>
</organism>
<dbReference type="AlphaFoldDB" id="A0A2V1K5Y0"/>
<dbReference type="InterPro" id="IPR015422">
    <property type="entry name" value="PyrdxlP-dep_Trfase_small"/>
</dbReference>
<dbReference type="PANTHER" id="PTHR11808:SF90">
    <property type="entry name" value="CYSTATHIONINE GAMMA-SYNTHASE"/>
    <property type="match status" value="1"/>
</dbReference>
<dbReference type="Gene3D" id="3.40.640.10">
    <property type="entry name" value="Type I PLP-dependent aspartate aminotransferase-like (Major domain)"/>
    <property type="match status" value="1"/>
</dbReference>
<dbReference type="Proteomes" id="UP000245283">
    <property type="component" value="Unassembled WGS sequence"/>
</dbReference>
<evidence type="ECO:0000313" key="7">
    <source>
        <dbReference type="Proteomes" id="UP000245283"/>
    </source>
</evidence>
<dbReference type="SUPFAM" id="SSF53383">
    <property type="entry name" value="PLP-dependent transferases"/>
    <property type="match status" value="1"/>
</dbReference>
<dbReference type="GO" id="GO:0009086">
    <property type="term" value="P:methionine biosynthetic process"/>
    <property type="evidence" value="ECO:0007669"/>
    <property type="project" value="UniProtKB-ARBA"/>
</dbReference>
<dbReference type="PIRSF" id="PIRSF001434">
    <property type="entry name" value="CGS"/>
    <property type="match status" value="1"/>
</dbReference>
<dbReference type="FunFam" id="3.90.1150.10:FF:000033">
    <property type="entry name" value="Cystathionine gamma-synthase"/>
    <property type="match status" value="1"/>
</dbReference>
<dbReference type="GO" id="GO:0030170">
    <property type="term" value="F:pyridoxal phosphate binding"/>
    <property type="evidence" value="ECO:0007669"/>
    <property type="project" value="InterPro"/>
</dbReference>
<dbReference type="RefSeq" id="WP_109093372.1">
    <property type="nucleotide sequence ID" value="NZ_QETB01000002.1"/>
</dbReference>
<dbReference type="Pfam" id="PF01053">
    <property type="entry name" value="Cys_Met_Meta_PP"/>
    <property type="match status" value="1"/>
</dbReference>
<dbReference type="CDD" id="cd00614">
    <property type="entry name" value="CGS_like"/>
    <property type="match status" value="1"/>
</dbReference>
<evidence type="ECO:0000256" key="4">
    <source>
        <dbReference type="PIRSR" id="PIRSR001434-2"/>
    </source>
</evidence>
<dbReference type="EMBL" id="QETB01000002">
    <property type="protein sequence ID" value="PWF26725.1"/>
    <property type="molecule type" value="Genomic_DNA"/>
</dbReference>
<keyword evidence="3 4" id="KW-0663">Pyridoxal phosphate</keyword>
<evidence type="ECO:0000256" key="3">
    <source>
        <dbReference type="ARBA" id="ARBA00022898"/>
    </source>
</evidence>
<dbReference type="Gene3D" id="3.90.1150.10">
    <property type="entry name" value="Aspartate Aminotransferase, domain 1"/>
    <property type="match status" value="1"/>
</dbReference>
<comment type="cofactor">
    <cofactor evidence="1 5">
        <name>pyridoxal 5'-phosphate</name>
        <dbReference type="ChEBI" id="CHEBI:597326"/>
    </cofactor>
</comment>
<dbReference type="OrthoDB" id="9780685at2"/>
<dbReference type="FunFam" id="3.40.640.10:FF:000009">
    <property type="entry name" value="Cystathionine gamma-synthase homolog"/>
    <property type="match status" value="1"/>
</dbReference>
<gene>
    <name evidence="6" type="ORF">DD236_05420</name>
</gene>
<comment type="similarity">
    <text evidence="2 5">Belongs to the trans-sulfuration enzymes family.</text>
</comment>